<dbReference type="EMBL" id="WTFF01000014">
    <property type="protein sequence ID" value="MBW5481127.1"/>
    <property type="molecule type" value="Genomic_DNA"/>
</dbReference>
<evidence type="ECO:0000313" key="3">
    <source>
        <dbReference type="EMBL" id="MBW5481127.1"/>
    </source>
</evidence>
<reference evidence="3 4" key="1">
    <citation type="submission" date="2019-12" db="EMBL/GenBank/DDBJ databases">
        <title>Genome sequence of Streptomyces bambusae.</title>
        <authorList>
            <person name="Bansal K."/>
            <person name="Choksket S."/>
            <person name="Korpole S."/>
            <person name="Patil P.B."/>
        </authorList>
    </citation>
    <scope>NUCLEOTIDE SEQUENCE [LARGE SCALE GENOMIC DNA]</scope>
    <source>
        <strain evidence="3 4">SK60</strain>
    </source>
</reference>
<evidence type="ECO:0000313" key="4">
    <source>
        <dbReference type="Proteomes" id="UP000812013"/>
    </source>
</evidence>
<gene>
    <name evidence="3" type="ORF">GPJ59_04310</name>
</gene>
<dbReference type="Pfam" id="PF18186">
    <property type="entry name" value="SLATT_4"/>
    <property type="match status" value="1"/>
</dbReference>
<dbReference type="Proteomes" id="UP000812013">
    <property type="component" value="Unassembled WGS sequence"/>
</dbReference>
<protein>
    <submittedName>
        <fullName evidence="3">SLATT domain-containing protein</fullName>
    </submittedName>
</protein>
<dbReference type="RefSeq" id="WP_219665010.1">
    <property type="nucleotide sequence ID" value="NZ_WTFF01000014.1"/>
</dbReference>
<evidence type="ECO:0000259" key="2">
    <source>
        <dbReference type="Pfam" id="PF18186"/>
    </source>
</evidence>
<feature type="transmembrane region" description="Helical" evidence="1">
    <location>
        <begin position="46"/>
        <end position="64"/>
    </location>
</feature>
<name>A0ABS6Z087_9ACTN</name>
<dbReference type="InterPro" id="IPR040811">
    <property type="entry name" value="SLATT_4"/>
</dbReference>
<keyword evidence="4" id="KW-1185">Reference proteome</keyword>
<feature type="domain" description="SMODS and SLOG-associating 2TM effector" evidence="2">
    <location>
        <begin position="15"/>
        <end position="175"/>
    </location>
</feature>
<feature type="transmembrane region" description="Helical" evidence="1">
    <location>
        <begin position="70"/>
        <end position="91"/>
    </location>
</feature>
<keyword evidence="1" id="KW-0472">Membrane</keyword>
<organism evidence="3 4">
    <name type="scientific">Streptomyces bambusae</name>
    <dbReference type="NCBI Taxonomy" id="1550616"/>
    <lineage>
        <taxon>Bacteria</taxon>
        <taxon>Bacillati</taxon>
        <taxon>Actinomycetota</taxon>
        <taxon>Actinomycetes</taxon>
        <taxon>Kitasatosporales</taxon>
        <taxon>Streptomycetaceae</taxon>
        <taxon>Streptomyces</taxon>
    </lineage>
</organism>
<sequence>MSSSQGTGHTANVQAIREAFGRVVYSHKAHEKARELEAAKADKAKWVNITLVTLTSGTLLASVITNKQLLLYISSGASALALAFTIFQLSFTPEKAAEQHRAAAKELWYIRELYLHLLTDIQTDPHSVDIPRRRDELLEKLNHVYRLAPDTSSSAYRAAQRALQIDEDMTFSSSEIDRFLPEALRAS</sequence>
<accession>A0ABS6Z087</accession>
<dbReference type="NCBIfam" id="NF033632">
    <property type="entry name" value="SLATT_4"/>
    <property type="match status" value="1"/>
</dbReference>
<evidence type="ECO:0000256" key="1">
    <source>
        <dbReference type="SAM" id="Phobius"/>
    </source>
</evidence>
<keyword evidence="1" id="KW-0812">Transmembrane</keyword>
<comment type="caution">
    <text evidence="3">The sequence shown here is derived from an EMBL/GenBank/DDBJ whole genome shotgun (WGS) entry which is preliminary data.</text>
</comment>
<proteinExistence type="predicted"/>
<keyword evidence="1" id="KW-1133">Transmembrane helix</keyword>